<reference evidence="2 3" key="1">
    <citation type="journal article" date="2019" name="Sci. Rep.">
        <title>Orb-weaving spider Araneus ventricosus genome elucidates the spidroin gene catalogue.</title>
        <authorList>
            <person name="Kono N."/>
            <person name="Nakamura H."/>
            <person name="Ohtoshi R."/>
            <person name="Moran D.A.P."/>
            <person name="Shinohara A."/>
            <person name="Yoshida Y."/>
            <person name="Fujiwara M."/>
            <person name="Mori M."/>
            <person name="Tomita M."/>
            <person name="Arakawa K."/>
        </authorList>
    </citation>
    <scope>NUCLEOTIDE SEQUENCE [LARGE SCALE GENOMIC DNA]</scope>
</reference>
<dbReference type="Pfam" id="PF23055">
    <property type="entry name" value="DUF7041"/>
    <property type="match status" value="1"/>
</dbReference>
<dbReference type="OrthoDB" id="6260718at2759"/>
<proteinExistence type="predicted"/>
<accession>A0A4Y2DZG7</accession>
<sequence>MTPEAAIIVRDVLVYPDGTDPCKHLKEEIIKRCSESKEQEIRHLLTGEQSDCSIIPASRHQKKMRPVQAFQAANGLPIEVYGKKLLSLELDLRR</sequence>
<organism evidence="2 3">
    <name type="scientific">Araneus ventricosus</name>
    <name type="common">Orbweaver spider</name>
    <name type="synonym">Epeira ventricosa</name>
    <dbReference type="NCBI Taxonomy" id="182803"/>
    <lineage>
        <taxon>Eukaryota</taxon>
        <taxon>Metazoa</taxon>
        <taxon>Ecdysozoa</taxon>
        <taxon>Arthropoda</taxon>
        <taxon>Chelicerata</taxon>
        <taxon>Arachnida</taxon>
        <taxon>Araneae</taxon>
        <taxon>Araneomorphae</taxon>
        <taxon>Entelegynae</taxon>
        <taxon>Araneoidea</taxon>
        <taxon>Araneidae</taxon>
        <taxon>Araneus</taxon>
    </lineage>
</organism>
<name>A0A4Y2DZG7_ARAVE</name>
<feature type="domain" description="DUF7041" evidence="1">
    <location>
        <begin position="1"/>
        <end position="46"/>
    </location>
</feature>
<gene>
    <name evidence="2" type="ORF">AVEN_190804_1</name>
</gene>
<comment type="caution">
    <text evidence="2">The sequence shown here is derived from an EMBL/GenBank/DDBJ whole genome shotgun (WGS) entry which is preliminary data.</text>
</comment>
<dbReference type="EMBL" id="BGPR01000475">
    <property type="protein sequence ID" value="GBM22141.1"/>
    <property type="molecule type" value="Genomic_DNA"/>
</dbReference>
<evidence type="ECO:0000313" key="2">
    <source>
        <dbReference type="EMBL" id="GBM22141.1"/>
    </source>
</evidence>
<dbReference type="Proteomes" id="UP000499080">
    <property type="component" value="Unassembled WGS sequence"/>
</dbReference>
<keyword evidence="3" id="KW-1185">Reference proteome</keyword>
<dbReference type="InterPro" id="IPR055469">
    <property type="entry name" value="DUF7041"/>
</dbReference>
<evidence type="ECO:0000313" key="3">
    <source>
        <dbReference type="Proteomes" id="UP000499080"/>
    </source>
</evidence>
<evidence type="ECO:0000259" key="1">
    <source>
        <dbReference type="Pfam" id="PF23055"/>
    </source>
</evidence>
<dbReference type="AlphaFoldDB" id="A0A4Y2DZG7"/>
<protein>
    <recommendedName>
        <fullName evidence="1">DUF7041 domain-containing protein</fullName>
    </recommendedName>
</protein>